<evidence type="ECO:0000256" key="3">
    <source>
        <dbReference type="ARBA" id="ARBA00023204"/>
    </source>
</evidence>
<evidence type="ECO:0000256" key="2">
    <source>
        <dbReference type="ARBA" id="ARBA00022806"/>
    </source>
</evidence>
<keyword evidence="2" id="KW-0378">Hydrolase</keyword>
<dbReference type="InterPro" id="IPR038726">
    <property type="entry name" value="PDDEXK_AddAB-type"/>
</dbReference>
<accession>D0WF57</accession>
<proteinExistence type="predicted"/>
<evidence type="ECO:0000256" key="1">
    <source>
        <dbReference type="ARBA" id="ARBA00022763"/>
    </source>
</evidence>
<dbReference type="eggNOG" id="COG2887">
    <property type="taxonomic scope" value="Bacteria"/>
</dbReference>
<keyword evidence="2" id="KW-0547">Nucleotide-binding</keyword>
<comment type="caution">
    <text evidence="5">The sequence shown here is derived from an EMBL/GenBank/DDBJ whole genome shotgun (WGS) entry which is preliminary data.</text>
</comment>
<dbReference type="GO" id="GO:0004386">
    <property type="term" value="F:helicase activity"/>
    <property type="evidence" value="ECO:0007669"/>
    <property type="project" value="UniProtKB-KW"/>
</dbReference>
<evidence type="ECO:0000313" key="6">
    <source>
        <dbReference type="Proteomes" id="UP000006001"/>
    </source>
</evidence>
<dbReference type="HOGENOM" id="CLU_012933_0_0_11"/>
<organism evidence="5 6">
    <name type="scientific">Slackia exigua (strain ATCC 700122 / DSM 15923 / CIP 105133 / JCM 11022 / KCTC 5966 / S-7)</name>
    <dbReference type="NCBI Taxonomy" id="649764"/>
    <lineage>
        <taxon>Bacteria</taxon>
        <taxon>Bacillati</taxon>
        <taxon>Actinomycetota</taxon>
        <taxon>Coriobacteriia</taxon>
        <taxon>Eggerthellales</taxon>
        <taxon>Eggerthellaceae</taxon>
        <taxon>Slackia</taxon>
    </lineage>
</organism>
<dbReference type="Gene3D" id="3.90.320.10">
    <property type="match status" value="1"/>
</dbReference>
<dbReference type="EMBL" id="ACUX02000005">
    <property type="protein sequence ID" value="EEZ61927.1"/>
    <property type="molecule type" value="Genomic_DNA"/>
</dbReference>
<reference evidence="5" key="1">
    <citation type="submission" date="2009-10" db="EMBL/GenBank/DDBJ databases">
        <authorList>
            <person name="Weinstock G."/>
            <person name="Sodergren E."/>
            <person name="Clifton S."/>
            <person name="Fulton L."/>
            <person name="Fulton B."/>
            <person name="Courtney L."/>
            <person name="Fronick C."/>
            <person name="Harrison M."/>
            <person name="Strong C."/>
            <person name="Farmer C."/>
            <person name="Delahaunty K."/>
            <person name="Markovic C."/>
            <person name="Hall O."/>
            <person name="Minx P."/>
            <person name="Tomlinson C."/>
            <person name="Mitreva M."/>
            <person name="Nelson J."/>
            <person name="Hou S."/>
            <person name="Wollam A."/>
            <person name="Pepin K.H."/>
            <person name="Johnson M."/>
            <person name="Bhonagiri V."/>
            <person name="Nash W.E."/>
            <person name="Warren W."/>
            <person name="Chinwalla A."/>
            <person name="Mardis E.R."/>
            <person name="Wilson R.K."/>
        </authorList>
    </citation>
    <scope>NUCLEOTIDE SEQUENCE [LARGE SCALE GENOMIC DNA]</scope>
    <source>
        <strain evidence="5">ATCC 700122</strain>
    </source>
</reference>
<keyword evidence="6" id="KW-1185">Reference proteome</keyword>
<sequence length="890" mass="96253">MRAAEIRRFHADGSRTPSFGVKVTTLSCWINDLWSVWGDGRRFTDVRLRRLLIKQAIAKVPGLEPTAGAIRLVGEVVEGAAGVVRLPSDRKAVPDAGPAELQVLDCARIFAELAAAHGLIERGDAIAHLAESVPSRFQVTLIEPDPLSGPERFLLESLSTSLDIRPAEAAVDRAAPGVEACFLLPGGAYAQPRIVADFICERLGATPAMPSVSSRDATCGASRANAFVTSVDPLRLYEATLDRLSREGVASAVIAVKHAKDTNFGRALLSLRAFLSERGSLALGRSRCLTDFLLSPFSGYSLREAYAIDAAVRADRLMTVDACMDRVIAGREESRYMSELVEDLDADILCGYLVESASRHRDGDEAYRQEQISAIRAWRQCAEAVRFVGGCIEDAFELFSAASIDVSRASGPDPRVVYARQEDAAGFEPGRFDVVVACDMTTSSYPVKDPSDAARTLLGKLGVAGSEPPIDRQRRRFMRALRLAKSSFAIERPLNDEAAAPAYPCAVLQEYLDACKDAPDDRMARPFDLPASCADAARSIGEDALYENVVSSASPQKTKTTIELPRPGEIAPASLPRLVLRHALPEGGCAPVFSPSQIERYLECPYRWFVERRVNPRGIDEGFGPLEKGDFAHAILHDMYAQLISEGVSKVTDAVVPHALDVLDACFDARLSAQRAVDAVDVFSSRLIATSEMERREVGELRAALHRLVRFEPSFLPHGRPVMLERRISLEDGVAYAGVRMRGTIDRVDATDAGCAVVVDYKGSATSAHDSFSADGTVQGKVQTLIYAQMIRRSLGLDVGAAVYLGYRDARVAGAFDARRFGPEHFPGIKPKGAACGSGGRMSFEDLLDATEERVARALSRMQAGDIAPAPVDSAACAWCAASSCSRRRG</sequence>
<dbReference type="AlphaFoldDB" id="D0WF57"/>
<keyword evidence="2" id="KW-0067">ATP-binding</keyword>
<keyword evidence="3" id="KW-0234">DNA repair</keyword>
<keyword evidence="2" id="KW-0347">Helicase</keyword>
<dbReference type="GO" id="GO:0006281">
    <property type="term" value="P:DNA repair"/>
    <property type="evidence" value="ECO:0007669"/>
    <property type="project" value="UniProtKB-KW"/>
</dbReference>
<feature type="domain" description="PD-(D/E)XK endonuclease-like" evidence="4">
    <location>
        <begin position="593"/>
        <end position="884"/>
    </location>
</feature>
<dbReference type="InterPro" id="IPR011604">
    <property type="entry name" value="PDDEXK-like_dom_sf"/>
</dbReference>
<name>D0WF57_SLAES</name>
<protein>
    <recommendedName>
        <fullName evidence="4">PD-(D/E)XK endonuclease-like domain-containing protein</fullName>
    </recommendedName>
</protein>
<evidence type="ECO:0000259" key="4">
    <source>
        <dbReference type="Pfam" id="PF12705"/>
    </source>
</evidence>
<dbReference type="Pfam" id="PF12705">
    <property type="entry name" value="PDDEXK_1"/>
    <property type="match status" value="1"/>
</dbReference>
<evidence type="ECO:0000313" key="5">
    <source>
        <dbReference type="EMBL" id="EEZ61927.1"/>
    </source>
</evidence>
<dbReference type="Proteomes" id="UP000006001">
    <property type="component" value="Unassembled WGS sequence"/>
</dbReference>
<gene>
    <name evidence="5" type="ORF">HMPREF0762_00568</name>
</gene>
<keyword evidence="1" id="KW-0227">DNA damage</keyword>
<dbReference type="STRING" id="649764.HMPREF0762_00568"/>